<accession>A0A6C0DWP5</accession>
<sequence length="395" mass="45429">MSQFNTSTNHPLIPNSQEYLVYKKIISIHSEDRDMVKFPSASEFEIELPQDYLNVRSATLSSWTFPANYSTFSLQNRNITMSFQLNPCNPGSLRVSEPLQHAIFNSLYKKIGSDFFIIIESGFYNPDQMTTELTNRFNQAVTDYIVSTIDPAYVTEFLQHGGYTDFVIVYNNVSQKIWFGNKSSGFTLTNNIDNDSNFYDTNIYCKQQRVPTFVNWGLPYFLGLTRCPEESITAGENLPRFYYGDVKPGDSGFWLTPNQYLPGCQVYFLECPQKINLMGPSYFYIDIDLLNNIDETYPFNISGFTNMTNETNGKVNSAFAKIAIPTTPLSQWFETEASESYKIFDPPAERIRRLKIKIRYHDGSPVNFDSFPFSFSLQFTLFNAQKKLGYNLTLI</sequence>
<protein>
    <submittedName>
        <fullName evidence="1">Uncharacterized protein</fullName>
    </submittedName>
</protein>
<dbReference type="EMBL" id="MN739668">
    <property type="protein sequence ID" value="QHT19635.1"/>
    <property type="molecule type" value="Genomic_DNA"/>
</dbReference>
<organism evidence="1">
    <name type="scientific">viral metagenome</name>
    <dbReference type="NCBI Taxonomy" id="1070528"/>
    <lineage>
        <taxon>unclassified sequences</taxon>
        <taxon>metagenomes</taxon>
        <taxon>organismal metagenomes</taxon>
    </lineage>
</organism>
<evidence type="ECO:0000313" key="1">
    <source>
        <dbReference type="EMBL" id="QHT19635.1"/>
    </source>
</evidence>
<proteinExistence type="predicted"/>
<reference evidence="1" key="1">
    <citation type="journal article" date="2020" name="Nature">
        <title>Giant virus diversity and host interactions through global metagenomics.</title>
        <authorList>
            <person name="Schulz F."/>
            <person name="Roux S."/>
            <person name="Paez-Espino D."/>
            <person name="Jungbluth S."/>
            <person name="Walsh D.A."/>
            <person name="Denef V.J."/>
            <person name="McMahon K.D."/>
            <person name="Konstantinidis K.T."/>
            <person name="Eloe-Fadrosh E.A."/>
            <person name="Kyrpides N.C."/>
            <person name="Woyke T."/>
        </authorList>
    </citation>
    <scope>NUCLEOTIDE SEQUENCE</scope>
    <source>
        <strain evidence="1">GVMAG-M-3300023174-5</strain>
    </source>
</reference>
<name>A0A6C0DWP5_9ZZZZ</name>
<dbReference type="AlphaFoldDB" id="A0A6C0DWP5"/>